<evidence type="ECO:0000256" key="10">
    <source>
        <dbReference type="HAMAP-Rule" id="MF_02019"/>
    </source>
</evidence>
<evidence type="ECO:0000259" key="15">
    <source>
        <dbReference type="Pfam" id="PF08245"/>
    </source>
</evidence>
<evidence type="ECO:0000259" key="14">
    <source>
        <dbReference type="Pfam" id="PF02875"/>
    </source>
</evidence>
<protein>
    <recommendedName>
        <fullName evidence="10 11">UDP-N-acetylmuramoyl-tripeptide--D-alanyl-D-alanine ligase</fullName>
        <ecNumber evidence="10 11">6.3.2.10</ecNumber>
    </recommendedName>
    <alternativeName>
        <fullName evidence="10">D-alanyl-D-alanine-adding enzyme</fullName>
    </alternativeName>
</protein>
<dbReference type="SUPFAM" id="SSF53623">
    <property type="entry name" value="MurD-like peptide ligases, catalytic domain"/>
    <property type="match status" value="1"/>
</dbReference>
<dbReference type="InterPro" id="IPR036565">
    <property type="entry name" value="Mur-like_cat_sf"/>
</dbReference>
<evidence type="ECO:0000256" key="6">
    <source>
        <dbReference type="ARBA" id="ARBA00022960"/>
    </source>
</evidence>
<dbReference type="UniPathway" id="UPA00219"/>
<keyword evidence="5 10" id="KW-0067">ATP-binding</keyword>
<dbReference type="EC" id="6.3.2.10" evidence="10 11"/>
<keyword evidence="4 10" id="KW-0547">Nucleotide-binding</keyword>
<feature type="binding site" evidence="10">
    <location>
        <begin position="110"/>
        <end position="116"/>
    </location>
    <ligand>
        <name>ATP</name>
        <dbReference type="ChEBI" id="CHEBI:30616"/>
    </ligand>
</feature>
<dbReference type="SUPFAM" id="SSF63418">
    <property type="entry name" value="MurE/MurF N-terminal domain"/>
    <property type="match status" value="1"/>
</dbReference>
<evidence type="ECO:0000313" key="17">
    <source>
        <dbReference type="Proteomes" id="UP000199699"/>
    </source>
</evidence>
<dbReference type="InterPro" id="IPR035911">
    <property type="entry name" value="MurE/MurF_N"/>
</dbReference>
<evidence type="ECO:0000256" key="9">
    <source>
        <dbReference type="ARBA" id="ARBA00023316"/>
    </source>
</evidence>
<dbReference type="InterPro" id="IPR005863">
    <property type="entry name" value="UDP-N-AcMur_synth"/>
</dbReference>
<dbReference type="InterPro" id="IPR036615">
    <property type="entry name" value="Mur_ligase_C_dom_sf"/>
</dbReference>
<keyword evidence="8 10" id="KW-0131">Cell cycle</keyword>
<name>A0A1C6RG34_9ACTN</name>
<reference evidence="16 17" key="1">
    <citation type="submission" date="2016-06" db="EMBL/GenBank/DDBJ databases">
        <authorList>
            <person name="Kjaerup R.B."/>
            <person name="Dalgaard T.S."/>
            <person name="Juul-Madsen H.R."/>
        </authorList>
    </citation>
    <scope>NUCLEOTIDE SEQUENCE [LARGE SCALE GENOMIC DNA]</scope>
    <source>
        <strain evidence="16 17">DSM 43818</strain>
    </source>
</reference>
<dbReference type="EMBL" id="FMHT01000003">
    <property type="protein sequence ID" value="SCL16041.1"/>
    <property type="molecule type" value="Genomic_DNA"/>
</dbReference>
<dbReference type="AlphaFoldDB" id="A0A1C6RG34"/>
<feature type="compositionally biased region" description="Low complexity" evidence="12">
    <location>
        <begin position="467"/>
        <end position="480"/>
    </location>
</feature>
<dbReference type="GO" id="GO:0005737">
    <property type="term" value="C:cytoplasm"/>
    <property type="evidence" value="ECO:0007669"/>
    <property type="project" value="UniProtKB-SubCell"/>
</dbReference>
<dbReference type="Pfam" id="PF02875">
    <property type="entry name" value="Mur_ligase_C"/>
    <property type="match status" value="1"/>
</dbReference>
<dbReference type="OrthoDB" id="9800958at2"/>
<dbReference type="Proteomes" id="UP000199699">
    <property type="component" value="Unassembled WGS sequence"/>
</dbReference>
<evidence type="ECO:0000259" key="13">
    <source>
        <dbReference type="Pfam" id="PF01225"/>
    </source>
</evidence>
<dbReference type="Gene3D" id="3.90.190.20">
    <property type="entry name" value="Mur ligase, C-terminal domain"/>
    <property type="match status" value="1"/>
</dbReference>
<dbReference type="HAMAP" id="MF_02019">
    <property type="entry name" value="MurF"/>
    <property type="match status" value="1"/>
</dbReference>
<dbReference type="InterPro" id="IPR000713">
    <property type="entry name" value="Mur_ligase_N"/>
</dbReference>
<dbReference type="Pfam" id="PF08245">
    <property type="entry name" value="Mur_ligase_M"/>
    <property type="match status" value="1"/>
</dbReference>
<keyword evidence="9 10" id="KW-0961">Cell wall biogenesis/degradation</keyword>
<comment type="similarity">
    <text evidence="10">Belongs to the MurCDEF family. MurF subfamily.</text>
</comment>
<keyword evidence="3 10" id="KW-0132">Cell division</keyword>
<keyword evidence="7 10" id="KW-0573">Peptidoglycan synthesis</keyword>
<dbReference type="GO" id="GO:0047480">
    <property type="term" value="F:UDP-N-acetylmuramoyl-tripeptide-D-alanyl-D-alanine ligase activity"/>
    <property type="evidence" value="ECO:0007669"/>
    <property type="project" value="UniProtKB-UniRule"/>
</dbReference>
<evidence type="ECO:0000256" key="5">
    <source>
        <dbReference type="ARBA" id="ARBA00022840"/>
    </source>
</evidence>
<comment type="subcellular location">
    <subcellularLocation>
        <location evidence="10 11">Cytoplasm</location>
    </subcellularLocation>
</comment>
<dbReference type="PANTHER" id="PTHR43024:SF1">
    <property type="entry name" value="UDP-N-ACETYLMURAMOYL-TRIPEPTIDE--D-ALANYL-D-ALANINE LIGASE"/>
    <property type="match status" value="1"/>
</dbReference>
<dbReference type="NCBIfam" id="TIGR01143">
    <property type="entry name" value="murF"/>
    <property type="match status" value="1"/>
</dbReference>
<gene>
    <name evidence="10" type="primary">murF</name>
    <name evidence="16" type="ORF">GA0070616_0910</name>
</gene>
<dbReference type="STRING" id="145857.GA0070616_0910"/>
<dbReference type="GO" id="GO:0009252">
    <property type="term" value="P:peptidoglycan biosynthetic process"/>
    <property type="evidence" value="ECO:0007669"/>
    <property type="project" value="UniProtKB-UniRule"/>
</dbReference>
<keyword evidence="6 10" id="KW-0133">Cell shape</keyword>
<dbReference type="InterPro" id="IPR004101">
    <property type="entry name" value="Mur_ligase_C"/>
</dbReference>
<keyword evidence="1 10" id="KW-0963">Cytoplasm</keyword>
<feature type="region of interest" description="Disordered" evidence="12">
    <location>
        <begin position="467"/>
        <end position="512"/>
    </location>
</feature>
<dbReference type="InterPro" id="IPR051046">
    <property type="entry name" value="MurCDEF_CellWall_CoF430Synth"/>
</dbReference>
<evidence type="ECO:0000256" key="3">
    <source>
        <dbReference type="ARBA" id="ARBA00022618"/>
    </source>
</evidence>
<evidence type="ECO:0000256" key="7">
    <source>
        <dbReference type="ARBA" id="ARBA00022984"/>
    </source>
</evidence>
<dbReference type="GO" id="GO:0051301">
    <property type="term" value="P:cell division"/>
    <property type="evidence" value="ECO:0007669"/>
    <property type="project" value="UniProtKB-KW"/>
</dbReference>
<dbReference type="InterPro" id="IPR013221">
    <property type="entry name" value="Mur_ligase_cen"/>
</dbReference>
<accession>A0A1C6RG34</accession>
<dbReference type="GO" id="GO:0008360">
    <property type="term" value="P:regulation of cell shape"/>
    <property type="evidence" value="ECO:0007669"/>
    <property type="project" value="UniProtKB-KW"/>
</dbReference>
<evidence type="ECO:0000256" key="12">
    <source>
        <dbReference type="SAM" id="MobiDB-lite"/>
    </source>
</evidence>
<dbReference type="Gene3D" id="3.40.1390.10">
    <property type="entry name" value="MurE/MurF, N-terminal domain"/>
    <property type="match status" value="1"/>
</dbReference>
<evidence type="ECO:0000256" key="4">
    <source>
        <dbReference type="ARBA" id="ARBA00022741"/>
    </source>
</evidence>
<dbReference type="Pfam" id="PF01225">
    <property type="entry name" value="Mur_ligase"/>
    <property type="match status" value="1"/>
</dbReference>
<feature type="domain" description="Mur ligase central" evidence="15">
    <location>
        <begin position="109"/>
        <end position="295"/>
    </location>
</feature>
<dbReference type="GO" id="GO:0008766">
    <property type="term" value="F:UDP-N-acetylmuramoylalanyl-D-glutamyl-2,6-diaminopimelate-D-alanyl-D-alanine ligase activity"/>
    <property type="evidence" value="ECO:0007669"/>
    <property type="project" value="RHEA"/>
</dbReference>
<dbReference type="Gene3D" id="3.40.1190.10">
    <property type="entry name" value="Mur-like, catalytic domain"/>
    <property type="match status" value="1"/>
</dbReference>
<dbReference type="GO" id="GO:0005524">
    <property type="term" value="F:ATP binding"/>
    <property type="evidence" value="ECO:0007669"/>
    <property type="project" value="UniProtKB-UniRule"/>
</dbReference>
<keyword evidence="2 10" id="KW-0436">Ligase</keyword>
<evidence type="ECO:0000256" key="11">
    <source>
        <dbReference type="RuleBase" id="RU004136"/>
    </source>
</evidence>
<dbReference type="PANTHER" id="PTHR43024">
    <property type="entry name" value="UDP-N-ACETYLMURAMOYL-TRIPEPTIDE--D-ALANYL-D-ALANINE LIGASE"/>
    <property type="match status" value="1"/>
</dbReference>
<feature type="domain" description="Mur ligase N-terminal catalytic" evidence="13">
    <location>
        <begin position="30"/>
        <end position="74"/>
    </location>
</feature>
<evidence type="ECO:0000256" key="8">
    <source>
        <dbReference type="ARBA" id="ARBA00023306"/>
    </source>
</evidence>
<dbReference type="GO" id="GO:0071555">
    <property type="term" value="P:cell wall organization"/>
    <property type="evidence" value="ECO:0007669"/>
    <property type="project" value="UniProtKB-KW"/>
</dbReference>
<comment type="function">
    <text evidence="10 11">Involved in cell wall formation. Catalyzes the final step in the synthesis of UDP-N-acetylmuramoyl-pentapeptide, the precursor of murein.</text>
</comment>
<evidence type="ECO:0000256" key="1">
    <source>
        <dbReference type="ARBA" id="ARBA00022490"/>
    </source>
</evidence>
<evidence type="ECO:0000313" key="16">
    <source>
        <dbReference type="EMBL" id="SCL16041.1"/>
    </source>
</evidence>
<feature type="domain" description="Mur ligase C-terminal" evidence="14">
    <location>
        <begin position="318"/>
        <end position="445"/>
    </location>
</feature>
<proteinExistence type="inferred from homology"/>
<organism evidence="16 17">
    <name type="scientific">Micromonospora nigra</name>
    <dbReference type="NCBI Taxonomy" id="145857"/>
    <lineage>
        <taxon>Bacteria</taxon>
        <taxon>Bacillati</taxon>
        <taxon>Actinomycetota</taxon>
        <taxon>Actinomycetes</taxon>
        <taxon>Micromonosporales</taxon>
        <taxon>Micromonosporaceae</taxon>
        <taxon>Micromonospora</taxon>
    </lineage>
</organism>
<comment type="pathway">
    <text evidence="10 11">Cell wall biogenesis; peptidoglycan biosynthesis.</text>
</comment>
<evidence type="ECO:0000256" key="2">
    <source>
        <dbReference type="ARBA" id="ARBA00022598"/>
    </source>
</evidence>
<dbReference type="SUPFAM" id="SSF53244">
    <property type="entry name" value="MurD-like peptide ligases, peptide-binding domain"/>
    <property type="match status" value="1"/>
</dbReference>
<keyword evidence="17" id="KW-1185">Reference proteome</keyword>
<sequence length="512" mass="52282">MIPLRLAEVAQVVDGRLVAADPHVRVSGSVEFDSRKVAPGCLFVAFPGEKVDGHDYAAAAVAAGAVAVLGTREVPGVPMVLVDDALAAMGRLARAVVDRLPDLTVIGLTGSSGKTTTKDLIAQLTARLGPTVAPPGSFNNELGHPYTALQAGPDTRYLVMEKGARGVGHVRYLCDVVPPRISVVLNVGVAHIGEFGSREMIAVAKGELVEALPADGLAVLNADDPLVDAMATRTVARVIRYGEAAHADVRAEDVTLDERGRPAYTLVTPEGDAPVRLGLTGRHQVSNSLAAAAVARELGMPLAELATALGGLGLVSTRRMDVFERPDGVTVIDDSYNANPASMAVALRALAGIGRGRRTVAVLGYMAELGSYEAEGHAEVGRLAAELGVDRLLVVGEPAAPIHGGATSVGDWGGESVLLTDQAAAVEVLRDELGPGDVVLVKGSRYRTWEVADALRAGAVVAGEAGPAAATEGGTGSARSELASPAAATEDGTGSARSELASPAAATEDGTA</sequence>
<comment type="catalytic activity">
    <reaction evidence="10 11">
        <text>D-alanyl-D-alanine + UDP-N-acetyl-alpha-D-muramoyl-L-alanyl-gamma-D-glutamyl-meso-2,6-diaminopimelate + ATP = UDP-N-acetyl-alpha-D-muramoyl-L-alanyl-gamma-D-glutamyl-meso-2,6-diaminopimeloyl-D-alanyl-D-alanine + ADP + phosphate + H(+)</text>
        <dbReference type="Rhea" id="RHEA:28374"/>
        <dbReference type="ChEBI" id="CHEBI:15378"/>
        <dbReference type="ChEBI" id="CHEBI:30616"/>
        <dbReference type="ChEBI" id="CHEBI:43474"/>
        <dbReference type="ChEBI" id="CHEBI:57822"/>
        <dbReference type="ChEBI" id="CHEBI:61386"/>
        <dbReference type="ChEBI" id="CHEBI:83905"/>
        <dbReference type="ChEBI" id="CHEBI:456216"/>
        <dbReference type="EC" id="6.3.2.10"/>
    </reaction>
</comment>